<comment type="caution">
    <text evidence="3">The sequence shown here is derived from an EMBL/GenBank/DDBJ whole genome shotgun (WGS) entry which is preliminary data.</text>
</comment>
<sequence length="149" mass="16764">MFEMERDPSIVELDRFVPCAPAAVWRALTEPEIVERWLMRSVGLGPHEGATFILEIPSDPPGEVSCEVLSAVAGERFTHSYTDLRAVRPVRWIVDWRLVPEGKGTRVVMTMSGFDPDDRQQRFARNAVERGYRNSLLPKLATAVIALEG</sequence>
<gene>
    <name evidence="3" type="ORF">FK529_05235</name>
</gene>
<dbReference type="AlphaFoldDB" id="A0A5C5RF60"/>
<dbReference type="SUPFAM" id="SSF55961">
    <property type="entry name" value="Bet v1-like"/>
    <property type="match status" value="1"/>
</dbReference>
<dbReference type="Gene3D" id="3.30.530.20">
    <property type="match status" value="1"/>
</dbReference>
<comment type="similarity">
    <text evidence="1">Belongs to the AHA1 family.</text>
</comment>
<name>A0A5C5RF60_9ACTN</name>
<dbReference type="InterPro" id="IPR023393">
    <property type="entry name" value="START-like_dom_sf"/>
</dbReference>
<accession>A0A5C5RF60</accession>
<evidence type="ECO:0000256" key="1">
    <source>
        <dbReference type="ARBA" id="ARBA00006817"/>
    </source>
</evidence>
<proteinExistence type="inferred from homology"/>
<reference evidence="3 4" key="1">
    <citation type="submission" date="2019-06" db="EMBL/GenBank/DDBJ databases">
        <title>Tsukamurella conjunctivitidis sp. nov., Tsukamurella assacharolytica sp. nov. and Tsukamurella sputae sp. nov. isolated from patients with conjunctivitis, bacteraemia (lymphoma) and respiratory infection (sputum) in Hong Kong.</title>
        <authorList>
            <person name="Teng J.L.L."/>
            <person name="Lee H.H."/>
            <person name="Fong J.Y.H."/>
            <person name="Fok K.M.N."/>
            <person name="Lau S.K.P."/>
            <person name="Woo P.C.Y."/>
        </authorList>
    </citation>
    <scope>NUCLEOTIDE SEQUENCE [LARGE SCALE GENOMIC DNA]</scope>
    <source>
        <strain evidence="3 4">HKU71</strain>
    </source>
</reference>
<evidence type="ECO:0000313" key="4">
    <source>
        <dbReference type="Proteomes" id="UP000317291"/>
    </source>
</evidence>
<keyword evidence="4" id="KW-1185">Reference proteome</keyword>
<dbReference type="Pfam" id="PF08327">
    <property type="entry name" value="AHSA1"/>
    <property type="match status" value="1"/>
</dbReference>
<protein>
    <submittedName>
        <fullName evidence="3">SRPBCC domain-containing protein</fullName>
    </submittedName>
</protein>
<dbReference type="OrthoDB" id="9803476at2"/>
<dbReference type="EMBL" id="VIGW01000002">
    <property type="protein sequence ID" value="TWS20741.1"/>
    <property type="molecule type" value="Genomic_DNA"/>
</dbReference>
<feature type="domain" description="Activator of Hsp90 ATPase homologue 1/2-like C-terminal" evidence="2">
    <location>
        <begin position="20"/>
        <end position="131"/>
    </location>
</feature>
<dbReference type="Proteomes" id="UP000317291">
    <property type="component" value="Unassembled WGS sequence"/>
</dbReference>
<evidence type="ECO:0000313" key="3">
    <source>
        <dbReference type="EMBL" id="TWS20741.1"/>
    </source>
</evidence>
<organism evidence="3 4">
    <name type="scientific">Tsukamurella asaccharolytica</name>
    <dbReference type="NCBI Taxonomy" id="2592067"/>
    <lineage>
        <taxon>Bacteria</taxon>
        <taxon>Bacillati</taxon>
        <taxon>Actinomycetota</taxon>
        <taxon>Actinomycetes</taxon>
        <taxon>Mycobacteriales</taxon>
        <taxon>Tsukamurellaceae</taxon>
        <taxon>Tsukamurella</taxon>
    </lineage>
</organism>
<dbReference type="InterPro" id="IPR013538">
    <property type="entry name" value="ASHA1/2-like_C"/>
</dbReference>
<dbReference type="CDD" id="cd07814">
    <property type="entry name" value="SRPBCC_CalC_Aha1-like"/>
    <property type="match status" value="1"/>
</dbReference>
<evidence type="ECO:0000259" key="2">
    <source>
        <dbReference type="Pfam" id="PF08327"/>
    </source>
</evidence>